<evidence type="ECO:0000256" key="2">
    <source>
        <dbReference type="SAM" id="Coils"/>
    </source>
</evidence>
<dbReference type="GO" id="GO:0032367">
    <property type="term" value="P:intracellular cholesterol transport"/>
    <property type="evidence" value="ECO:0007669"/>
    <property type="project" value="InterPro"/>
</dbReference>
<feature type="coiled-coil region" evidence="2">
    <location>
        <begin position="317"/>
        <end position="367"/>
    </location>
</feature>
<evidence type="ECO:0000313" key="4">
    <source>
        <dbReference type="EMBL" id="KAF7819972.1"/>
    </source>
</evidence>
<accession>A0A834TD66</accession>
<dbReference type="Gene3D" id="1.25.10.10">
    <property type="entry name" value="Leucine-rich Repeat Variant"/>
    <property type="match status" value="2"/>
</dbReference>
<evidence type="ECO:0000256" key="3">
    <source>
        <dbReference type="SAM" id="MobiDB-lite"/>
    </source>
</evidence>
<dbReference type="InterPro" id="IPR011989">
    <property type="entry name" value="ARM-like"/>
</dbReference>
<keyword evidence="5" id="KW-1185">Reference proteome</keyword>
<dbReference type="GO" id="GO:0055037">
    <property type="term" value="C:recycling endosome"/>
    <property type="evidence" value="ECO:0007669"/>
    <property type="project" value="TreeGrafter"/>
</dbReference>
<name>A0A834TD66_9FABA</name>
<dbReference type="Proteomes" id="UP000634136">
    <property type="component" value="Unassembled WGS sequence"/>
</dbReference>
<sequence length="1189" mass="133045">MDVGRSSLCNCVVNFLLEENYLLTAFELLHELLDDGRDDQAIRLKDYFSDSSRFPPDQISRFNSLRVADPQSLLEEKEAMEEKLAISDYELRLAQEDILKLKSELQKKTDTAAVSNRDVSMNDGPKIQQQKRNSSFTDLGPLKDHERQDLNCAVKEYLLIAGYRLTAMTFYEEVTDQNLDVWQNTPACVPDALRHYYYQFLSSTSEAAQEKIALVRGNETLLQANKRLNEERDTFLKNKELADGQIGALTKSLDALQKDLKDKENLIQVLKQSLEHRRQELDGCRAEITSLKMHIESSRSVTSAIENDIDNVQLVSLENYKEEVKKLKMEVEYLKAKNVKAPESGNLVSSENEILQTEEKIREIHEDKGAVSCPVDVASGFADNEHTQSFDVQSLNKNADQNEEDALHELLNPAHVTSALENGETVLEQNVEPHAENSRLLLKSDGVNDEAVSEKIGEMVLLGACSRGLGTIQILADALPKIVPYVLINHREELLPLIMCAIERHPDSSTRDSLTHTLFNLIKRPDEQQRQIIMEACVSLAKNVGEMRTETELLPQCWEQINHMYEERRLLVAQSCGDLAEFVRPEIRDSLILSIVQQLVEDAATVVREAAAHNLALLLPLFPNTDKYFKVEELMFQLICDPSGVVVEITLKELVPAILKWGNKLDHILRVSLSHILSSAQRCPPLSGVEGSIESHLRVLGERERWNIDVLLRTLVGLLPSIHQKAIESCPFSSTAETTQVVLSTSFLELYASLYATDLGLQYPILLPLRGVDSQILYPDLTMYSGRVEWPAFEWMHLECLPNLIQLACLLSHKEDNLRSRISKFLLAVSEQFGDSYLKCIMLPVFLVAVGDDADLTFFPSVILPRIKGLRPRSDVAERLSTMCVLPLLLAGVLGAPGKREQLLEYLRKLLVEDISKEHQSTKHTPEIIEAVRFLCSNMNMKISAAKLLKVIVPYIDAKVASTQVLPALVTLGSDQNLNVKYASIDAFGAVAQHFKNEMIVDKIRIQMDAFLEDGSHEATIAVIRALIFQLTAVPTSPNDLMRRREKTNAFCEAIRALDATASPTDVPATSVRDFLLPAIQNLLKDLDALDPAHKEALEIIMKERSGGTFETISKVMGAHIGLSTVSSFFGEGGLLGKRENAELPTEAVSPRAAAGQAAVEDTRFRRIMLGNFGDMLRGKAKTQEETQG</sequence>
<dbReference type="SMART" id="SM00667">
    <property type="entry name" value="LisH"/>
    <property type="match status" value="2"/>
</dbReference>
<reference evidence="4" key="1">
    <citation type="submission" date="2020-09" db="EMBL/GenBank/DDBJ databases">
        <title>Genome-Enabled Discovery of Anthraquinone Biosynthesis in Senna tora.</title>
        <authorList>
            <person name="Kang S.-H."/>
            <person name="Pandey R.P."/>
            <person name="Lee C.-M."/>
            <person name="Sim J.-S."/>
            <person name="Jeong J.-T."/>
            <person name="Choi B.-S."/>
            <person name="Jung M."/>
            <person name="Ginzburg D."/>
            <person name="Zhao K."/>
            <person name="Won S.Y."/>
            <person name="Oh T.-J."/>
            <person name="Yu Y."/>
            <person name="Kim N.-H."/>
            <person name="Lee O.R."/>
            <person name="Lee T.-H."/>
            <person name="Bashyal P."/>
            <person name="Kim T.-S."/>
            <person name="Lee W.-H."/>
            <person name="Kawkins C."/>
            <person name="Kim C.-K."/>
            <person name="Kim J.S."/>
            <person name="Ahn B.O."/>
            <person name="Rhee S.Y."/>
            <person name="Sohng J.K."/>
        </authorList>
    </citation>
    <scope>NUCLEOTIDE SEQUENCE</scope>
    <source>
        <tissue evidence="4">Leaf</tissue>
    </source>
</reference>
<gene>
    <name evidence="4" type="ORF">G2W53_025427</name>
</gene>
<dbReference type="InterPro" id="IPR021133">
    <property type="entry name" value="HEAT_type_2"/>
</dbReference>
<dbReference type="GO" id="GO:0005802">
    <property type="term" value="C:trans-Golgi network"/>
    <property type="evidence" value="ECO:0007669"/>
    <property type="project" value="InterPro"/>
</dbReference>
<comment type="caution">
    <text evidence="4">The sequence shown here is derived from an EMBL/GenBank/DDBJ whole genome shotgun (WGS) entry which is preliminary data.</text>
</comment>
<dbReference type="InterPro" id="IPR040362">
    <property type="entry name" value="RELCH"/>
</dbReference>
<dbReference type="PANTHER" id="PTHR32059:SF0">
    <property type="entry name" value="RAB11-BINDING PROTEIN RELCH"/>
    <property type="match status" value="1"/>
</dbReference>
<feature type="coiled-coil region" evidence="2">
    <location>
        <begin position="218"/>
        <end position="280"/>
    </location>
</feature>
<protein>
    <submittedName>
        <fullName evidence="4">LisH domain and HEAT repeat-containing protein KIAA1468</fullName>
    </submittedName>
</protein>
<dbReference type="EMBL" id="JAAIUW010000008">
    <property type="protein sequence ID" value="KAF7819972.1"/>
    <property type="molecule type" value="Genomic_DNA"/>
</dbReference>
<proteinExistence type="predicted"/>
<dbReference type="PANTHER" id="PTHR32059">
    <property type="entry name" value="RAB11-BINDING PROTEIN RELCH"/>
    <property type="match status" value="1"/>
</dbReference>
<organism evidence="4 5">
    <name type="scientific">Senna tora</name>
    <dbReference type="NCBI Taxonomy" id="362788"/>
    <lineage>
        <taxon>Eukaryota</taxon>
        <taxon>Viridiplantae</taxon>
        <taxon>Streptophyta</taxon>
        <taxon>Embryophyta</taxon>
        <taxon>Tracheophyta</taxon>
        <taxon>Spermatophyta</taxon>
        <taxon>Magnoliopsida</taxon>
        <taxon>eudicotyledons</taxon>
        <taxon>Gunneridae</taxon>
        <taxon>Pentapetalae</taxon>
        <taxon>rosids</taxon>
        <taxon>fabids</taxon>
        <taxon>Fabales</taxon>
        <taxon>Fabaceae</taxon>
        <taxon>Caesalpinioideae</taxon>
        <taxon>Cassia clade</taxon>
        <taxon>Senna</taxon>
    </lineage>
</organism>
<feature type="compositionally biased region" description="Polar residues" evidence="3">
    <location>
        <begin position="127"/>
        <end position="137"/>
    </location>
</feature>
<dbReference type="PROSITE" id="PS50077">
    <property type="entry name" value="HEAT_REPEAT"/>
    <property type="match status" value="1"/>
</dbReference>
<evidence type="ECO:0000313" key="5">
    <source>
        <dbReference type="Proteomes" id="UP000634136"/>
    </source>
</evidence>
<dbReference type="OrthoDB" id="1695393at2759"/>
<dbReference type="PROSITE" id="PS50896">
    <property type="entry name" value="LISH"/>
    <property type="match status" value="2"/>
</dbReference>
<feature type="repeat" description="HEAT" evidence="1">
    <location>
        <begin position="965"/>
        <end position="1003"/>
    </location>
</feature>
<evidence type="ECO:0000256" key="1">
    <source>
        <dbReference type="PROSITE-ProRule" id="PRU00103"/>
    </source>
</evidence>
<dbReference type="AlphaFoldDB" id="A0A834TD66"/>
<dbReference type="SUPFAM" id="SSF48371">
    <property type="entry name" value="ARM repeat"/>
    <property type="match status" value="1"/>
</dbReference>
<keyword evidence="2" id="KW-0175">Coiled coil</keyword>
<dbReference type="Gene3D" id="1.10.287.1490">
    <property type="match status" value="1"/>
</dbReference>
<dbReference type="InterPro" id="IPR016024">
    <property type="entry name" value="ARM-type_fold"/>
</dbReference>
<dbReference type="InterPro" id="IPR006594">
    <property type="entry name" value="LisH"/>
</dbReference>
<feature type="region of interest" description="Disordered" evidence="3">
    <location>
        <begin position="112"/>
        <end position="141"/>
    </location>
</feature>